<evidence type="ECO:0000313" key="3">
    <source>
        <dbReference type="Proteomes" id="UP001203297"/>
    </source>
</evidence>
<dbReference type="Proteomes" id="UP001203297">
    <property type="component" value="Unassembled WGS sequence"/>
</dbReference>
<keyword evidence="1" id="KW-0472">Membrane</keyword>
<reference evidence="2" key="1">
    <citation type="journal article" date="2022" name="New Phytol.">
        <title>Evolutionary transition to the ectomycorrhizal habit in the genomes of a hyperdiverse lineage of mushroom-forming fungi.</title>
        <authorList>
            <person name="Looney B."/>
            <person name="Miyauchi S."/>
            <person name="Morin E."/>
            <person name="Drula E."/>
            <person name="Courty P.E."/>
            <person name="Kohler A."/>
            <person name="Kuo A."/>
            <person name="LaButti K."/>
            <person name="Pangilinan J."/>
            <person name="Lipzen A."/>
            <person name="Riley R."/>
            <person name="Andreopoulos W."/>
            <person name="He G."/>
            <person name="Johnson J."/>
            <person name="Nolan M."/>
            <person name="Tritt A."/>
            <person name="Barry K.W."/>
            <person name="Grigoriev I.V."/>
            <person name="Nagy L.G."/>
            <person name="Hibbett D."/>
            <person name="Henrissat B."/>
            <person name="Matheny P.B."/>
            <person name="Labbe J."/>
            <person name="Martin F.M."/>
        </authorList>
    </citation>
    <scope>NUCLEOTIDE SEQUENCE</scope>
    <source>
        <strain evidence="2">BPL690</strain>
    </source>
</reference>
<keyword evidence="1" id="KW-0812">Transmembrane</keyword>
<sequence length="94" mass="10787">MQCVWCSLACEQLLTCYTWYALPISFLSCSLLLSLPFSQEDGVLEPILMFSLGYGVLFILSELSCFKCCFVKHLQWTQHWTPVVYGPFSLNLCM</sequence>
<organism evidence="2 3">
    <name type="scientific">Multifurca ochricompacta</name>
    <dbReference type="NCBI Taxonomy" id="376703"/>
    <lineage>
        <taxon>Eukaryota</taxon>
        <taxon>Fungi</taxon>
        <taxon>Dikarya</taxon>
        <taxon>Basidiomycota</taxon>
        <taxon>Agaricomycotina</taxon>
        <taxon>Agaricomycetes</taxon>
        <taxon>Russulales</taxon>
        <taxon>Russulaceae</taxon>
        <taxon>Multifurca</taxon>
    </lineage>
</organism>
<gene>
    <name evidence="2" type="ORF">B0F90DRAFT_587176</name>
</gene>
<evidence type="ECO:0000256" key="1">
    <source>
        <dbReference type="SAM" id="Phobius"/>
    </source>
</evidence>
<protein>
    <submittedName>
        <fullName evidence="2">Uncharacterized protein</fullName>
    </submittedName>
</protein>
<dbReference type="EMBL" id="WTXG01000021">
    <property type="protein sequence ID" value="KAI0299737.1"/>
    <property type="molecule type" value="Genomic_DNA"/>
</dbReference>
<comment type="caution">
    <text evidence="2">The sequence shown here is derived from an EMBL/GenBank/DDBJ whole genome shotgun (WGS) entry which is preliminary data.</text>
</comment>
<keyword evidence="1" id="KW-1133">Transmembrane helix</keyword>
<evidence type="ECO:0000313" key="2">
    <source>
        <dbReference type="EMBL" id="KAI0299737.1"/>
    </source>
</evidence>
<name>A0AAD4M4V3_9AGAM</name>
<proteinExistence type="predicted"/>
<feature type="transmembrane region" description="Helical" evidence="1">
    <location>
        <begin position="17"/>
        <end position="35"/>
    </location>
</feature>
<feature type="transmembrane region" description="Helical" evidence="1">
    <location>
        <begin position="42"/>
        <end position="60"/>
    </location>
</feature>
<dbReference type="AlphaFoldDB" id="A0AAD4M4V3"/>
<accession>A0AAD4M4V3</accession>
<keyword evidence="3" id="KW-1185">Reference proteome</keyword>